<dbReference type="PANTHER" id="PTHR15923">
    <property type="entry name" value="TRANSMEMBRANE AND IMMUNOGLOBULIN DOMAIN-CONTAINING PROTEIN"/>
    <property type="match status" value="1"/>
</dbReference>
<evidence type="ECO:0000256" key="11">
    <source>
        <dbReference type="SAM" id="MobiDB-lite"/>
    </source>
</evidence>
<sequence length="524" mass="58366">MGKLILIALVLAVWPSDVLSVQVSVPETRRVTTLFASVVLRCDYTTSANQQDVIITWTYKSFCKDPVLEYYTAAYQAAMSIGQNPADDCPDSQRTIRTVAQKRGTNEAILGTEYQQRKITIQNKADLAISEVMWWDNGMYYCSVVAAGDPIGGLDGRISLIVLQWLVVLLIILGGIFLIILISICWCQCCPQHCCCYIRCPCCPQSCCCPEKAVMQHRMMKDAQKAMAPWVHGQPIYAPISHASSMHMHPLLYSDPSKQGLQMGTLPLPPPPGSLLAAHSNGSLRGTNQALEYLENQVRNMDMNGTLLSQPSRVSLQQMPPPGQHMPQAVPYVPGPPSMLSSLNEMGVQGMERRVIQLPPIVERPASRHSGYRPSSRNTIGTNRSSLYRNSMPPQSRREASPARRGPPRSYSDDSDVDERRRTSRSRQSRSRSRDDLMDDMRRTQPRRDRSYSPEEQRRGSWSSEEDYSGRKGGTRSRGGGAWPEKPPSYTSIDIAQGRKSGGTARNNERSSEKSSRSAKSIVI</sequence>
<keyword evidence="3" id="KW-0796">Tight junction</keyword>
<evidence type="ECO:0000256" key="4">
    <source>
        <dbReference type="ARBA" id="ARBA00022692"/>
    </source>
</evidence>
<dbReference type="PROSITE" id="PS50835">
    <property type="entry name" value="IG_LIKE"/>
    <property type="match status" value="1"/>
</dbReference>
<dbReference type="GeneID" id="111855546"/>
<dbReference type="InterPro" id="IPR008664">
    <property type="entry name" value="LISCH7"/>
</dbReference>
<dbReference type="GO" id="GO:0070506">
    <property type="term" value="F:high-density lipoprotein particle receptor activity"/>
    <property type="evidence" value="ECO:0007669"/>
    <property type="project" value="TreeGrafter"/>
</dbReference>
<dbReference type="InterPro" id="IPR013783">
    <property type="entry name" value="Ig-like_fold"/>
</dbReference>
<feature type="region of interest" description="Disordered" evidence="11">
    <location>
        <begin position="360"/>
        <end position="524"/>
    </location>
</feature>
<evidence type="ECO:0000256" key="1">
    <source>
        <dbReference type="ARBA" id="ARBA00004435"/>
    </source>
</evidence>
<feature type="domain" description="Ig-like" evidence="14">
    <location>
        <begin position="15"/>
        <end position="159"/>
    </location>
</feature>
<reference evidence="15" key="1">
    <citation type="submission" date="2025-05" db="UniProtKB">
        <authorList>
            <consortium name="Ensembl"/>
        </authorList>
    </citation>
    <scope>IDENTIFICATION</scope>
</reference>
<dbReference type="GO" id="GO:0012505">
    <property type="term" value="C:endomembrane system"/>
    <property type="evidence" value="ECO:0007669"/>
    <property type="project" value="UniProtKB-SubCell"/>
</dbReference>
<evidence type="ECO:0000256" key="12">
    <source>
        <dbReference type="SAM" id="Phobius"/>
    </source>
</evidence>
<dbReference type="RefSeq" id="XP_023690455.1">
    <property type="nucleotide sequence ID" value="XM_023834687.2"/>
</dbReference>
<comment type="subcellular location">
    <subcellularLocation>
        <location evidence="1">Cell junction</location>
        <location evidence="1">Tight junction</location>
    </subcellularLocation>
    <subcellularLocation>
        <location evidence="10">Endomembrane system</location>
        <topology evidence="10">Single-pass type I membrane protein</topology>
    </subcellularLocation>
</comment>
<dbReference type="Pfam" id="PF05624">
    <property type="entry name" value="LSR"/>
    <property type="match status" value="1"/>
</dbReference>
<evidence type="ECO:0000256" key="9">
    <source>
        <dbReference type="ARBA" id="ARBA00023319"/>
    </source>
</evidence>
<dbReference type="GeneTree" id="ENSGT00950000183058"/>
<feature type="compositionally biased region" description="Basic and acidic residues" evidence="11">
    <location>
        <begin position="507"/>
        <end position="516"/>
    </location>
</feature>
<evidence type="ECO:0000259" key="14">
    <source>
        <dbReference type="PROSITE" id="PS50835"/>
    </source>
</evidence>
<evidence type="ECO:0000256" key="2">
    <source>
        <dbReference type="ARBA" id="ARBA00009491"/>
    </source>
</evidence>
<evidence type="ECO:0000256" key="6">
    <source>
        <dbReference type="ARBA" id="ARBA00022989"/>
    </source>
</evidence>
<evidence type="ECO:0000256" key="10">
    <source>
        <dbReference type="ARBA" id="ARBA00046288"/>
    </source>
</evidence>
<keyword evidence="6 12" id="KW-1133">Transmembrane helix</keyword>
<feature type="compositionally biased region" description="Basic and acidic residues" evidence="11">
    <location>
        <begin position="432"/>
        <end position="459"/>
    </location>
</feature>
<proteinExistence type="inferred from homology"/>
<dbReference type="PANTHER" id="PTHR15923:SF3">
    <property type="entry name" value="IMMUNOGLOBULIN-LIKE DOMAIN-CONTAINING RECEPTOR 1"/>
    <property type="match status" value="1"/>
</dbReference>
<feature type="chain" id="PRO_5044589392" evidence="13">
    <location>
        <begin position="21"/>
        <end position="524"/>
    </location>
</feature>
<keyword evidence="8" id="KW-1015">Disulfide bond</keyword>
<dbReference type="CTD" id="393364"/>
<evidence type="ECO:0000313" key="15">
    <source>
        <dbReference type="Ensembl" id="ENSPKIP00000028366.1"/>
    </source>
</evidence>
<keyword evidence="16" id="KW-1185">Reference proteome</keyword>
<name>A0A3B3SEF3_9TELE</name>
<evidence type="ECO:0000256" key="8">
    <source>
        <dbReference type="ARBA" id="ARBA00023157"/>
    </source>
</evidence>
<feature type="transmembrane region" description="Helical" evidence="12">
    <location>
        <begin position="161"/>
        <end position="184"/>
    </location>
</feature>
<dbReference type="Proteomes" id="UP000261540">
    <property type="component" value="Unplaced"/>
</dbReference>
<evidence type="ECO:0000256" key="3">
    <source>
        <dbReference type="ARBA" id="ARBA00022427"/>
    </source>
</evidence>
<protein>
    <submittedName>
        <fullName evidence="15">Immunoglobulin-like domain containing receptor 1b</fullName>
    </submittedName>
</protein>
<dbReference type="STRING" id="1676925.ENSPKIP00000028366"/>
<keyword evidence="13" id="KW-0732">Signal</keyword>
<dbReference type="InterPro" id="IPR051874">
    <property type="entry name" value="Ig-like_domain-LISCH7"/>
</dbReference>
<evidence type="ECO:0000256" key="5">
    <source>
        <dbReference type="ARBA" id="ARBA00022949"/>
    </source>
</evidence>
<keyword evidence="7 12" id="KW-0472">Membrane</keyword>
<dbReference type="KEGG" id="pki:111855546"/>
<evidence type="ECO:0000256" key="7">
    <source>
        <dbReference type="ARBA" id="ARBA00023136"/>
    </source>
</evidence>
<feature type="compositionally biased region" description="Basic residues" evidence="11">
    <location>
        <begin position="422"/>
        <end position="431"/>
    </location>
</feature>
<keyword evidence="5" id="KW-0965">Cell junction</keyword>
<dbReference type="AlphaFoldDB" id="A0A3B3SEF3"/>
<dbReference type="SUPFAM" id="SSF48726">
    <property type="entry name" value="Immunoglobulin"/>
    <property type="match status" value="1"/>
</dbReference>
<dbReference type="OrthoDB" id="9944507at2759"/>
<dbReference type="Ensembl" id="ENSPKIT00000009127.1">
    <property type="protein sequence ID" value="ENSPKIP00000028349.1"/>
    <property type="gene ID" value="ENSPKIG00000010032.1"/>
</dbReference>
<dbReference type="InterPro" id="IPR007110">
    <property type="entry name" value="Ig-like_dom"/>
</dbReference>
<keyword evidence="9" id="KW-0393">Immunoglobulin domain</keyword>
<dbReference type="InterPro" id="IPR036179">
    <property type="entry name" value="Ig-like_dom_sf"/>
</dbReference>
<feature type="signal peptide" evidence="13">
    <location>
        <begin position="1"/>
        <end position="20"/>
    </location>
</feature>
<feature type="compositionally biased region" description="Polar residues" evidence="11">
    <location>
        <begin position="373"/>
        <end position="394"/>
    </location>
</feature>
<comment type="similarity">
    <text evidence="2">Belongs to the immunoglobulin superfamily. LISCH7 family.</text>
</comment>
<keyword evidence="4 12" id="KW-0812">Transmembrane</keyword>
<dbReference type="GO" id="GO:0005886">
    <property type="term" value="C:plasma membrane"/>
    <property type="evidence" value="ECO:0007669"/>
    <property type="project" value="TreeGrafter"/>
</dbReference>
<organism evidence="15 16">
    <name type="scientific">Paramormyrops kingsleyae</name>
    <dbReference type="NCBI Taxonomy" id="1676925"/>
    <lineage>
        <taxon>Eukaryota</taxon>
        <taxon>Metazoa</taxon>
        <taxon>Chordata</taxon>
        <taxon>Craniata</taxon>
        <taxon>Vertebrata</taxon>
        <taxon>Euteleostomi</taxon>
        <taxon>Actinopterygii</taxon>
        <taxon>Neopterygii</taxon>
        <taxon>Teleostei</taxon>
        <taxon>Osteoglossocephala</taxon>
        <taxon>Osteoglossomorpha</taxon>
        <taxon>Osteoglossiformes</taxon>
        <taxon>Mormyridae</taxon>
        <taxon>Paramormyrops</taxon>
    </lineage>
</organism>
<dbReference type="Ensembl" id="ENSPKIT00000009144.1">
    <property type="protein sequence ID" value="ENSPKIP00000028366.1"/>
    <property type="gene ID" value="ENSPKIG00000010032.1"/>
</dbReference>
<accession>A0A3B3SEF3</accession>
<evidence type="ECO:0000256" key="13">
    <source>
        <dbReference type="SAM" id="SignalP"/>
    </source>
</evidence>
<evidence type="ECO:0000313" key="16">
    <source>
        <dbReference type="Proteomes" id="UP000261540"/>
    </source>
</evidence>
<dbReference type="Gene3D" id="2.60.40.10">
    <property type="entry name" value="Immunoglobulins"/>
    <property type="match status" value="1"/>
</dbReference>
<dbReference type="GO" id="GO:0005923">
    <property type="term" value="C:bicellular tight junction"/>
    <property type="evidence" value="ECO:0007669"/>
    <property type="project" value="UniProtKB-SubCell"/>
</dbReference>